<dbReference type="PANTHER" id="PTHR35531:SF1">
    <property type="entry name" value="INNER MEMBRANE PROTEIN YBCI-RELATED"/>
    <property type="match status" value="1"/>
</dbReference>
<keyword evidence="2" id="KW-0378">Hydrolase</keyword>
<keyword evidence="1" id="KW-0812">Transmembrane</keyword>
<feature type="transmembrane region" description="Helical" evidence="1">
    <location>
        <begin position="88"/>
        <end position="108"/>
    </location>
</feature>
<gene>
    <name evidence="2" type="ORF">ACFSYH_06635</name>
</gene>
<proteinExistence type="predicted"/>
<comment type="caution">
    <text evidence="2">The sequence shown here is derived from an EMBL/GenBank/DDBJ whole genome shotgun (WGS) entry which is preliminary data.</text>
</comment>
<keyword evidence="3" id="KW-1185">Reference proteome</keyword>
<keyword evidence="1" id="KW-1133">Transmembrane helix</keyword>
<dbReference type="PANTHER" id="PTHR35531">
    <property type="entry name" value="INNER MEMBRANE PROTEIN YBCI-RELATED"/>
    <property type="match status" value="1"/>
</dbReference>
<dbReference type="Pfam" id="PF04307">
    <property type="entry name" value="YdjM"/>
    <property type="match status" value="2"/>
</dbReference>
<feature type="transmembrane region" description="Helical" evidence="1">
    <location>
        <begin position="114"/>
        <end position="133"/>
    </location>
</feature>
<dbReference type="Proteomes" id="UP001597391">
    <property type="component" value="Unassembled WGS sequence"/>
</dbReference>
<dbReference type="RefSeq" id="WP_377466021.1">
    <property type="nucleotide sequence ID" value="NZ_JBHUOP010000002.1"/>
</dbReference>
<dbReference type="GO" id="GO:0016787">
    <property type="term" value="F:hydrolase activity"/>
    <property type="evidence" value="ECO:0007669"/>
    <property type="project" value="UniProtKB-KW"/>
</dbReference>
<organism evidence="2 3">
    <name type="scientific">Populibacterium corticicola</name>
    <dbReference type="NCBI Taxonomy" id="1812826"/>
    <lineage>
        <taxon>Bacteria</taxon>
        <taxon>Bacillati</taxon>
        <taxon>Actinomycetota</taxon>
        <taxon>Actinomycetes</taxon>
        <taxon>Micrococcales</taxon>
        <taxon>Jonesiaceae</taxon>
        <taxon>Populibacterium</taxon>
    </lineage>
</organism>
<name>A0ABW5XET2_9MICO</name>
<feature type="transmembrane region" description="Helical" evidence="1">
    <location>
        <begin position="170"/>
        <end position="193"/>
    </location>
</feature>
<feature type="transmembrane region" description="Helical" evidence="1">
    <location>
        <begin position="140"/>
        <end position="158"/>
    </location>
</feature>
<feature type="transmembrane region" description="Helical" evidence="1">
    <location>
        <begin position="231"/>
        <end position="258"/>
    </location>
</feature>
<evidence type="ECO:0000313" key="2">
    <source>
        <dbReference type="EMBL" id="MFD2840244.1"/>
    </source>
</evidence>
<sequence>MMGPSHAVTGAAAWLFIAASVPTTLGVVDGVDGPALGVGMLVAAGAALLPDIDHRNGTIAHSLPPISGWAARVTERLSGGHRKGTHSLLGLVIAVAWAYLAAVIAIPVGQGNSFYLGAGIASVLLCSFAIRALELVEGRLMLWIVSIALALTVVLYGADNWAWFPAALAVGYAAHLVGDFLTVGGIPIFWPLVLKSPKWWRKVPILADVWKANGAISAPVLGKSGSTREKVLIAILTTWMVWVCIFEWTGFNALAWIAPLATA</sequence>
<keyword evidence="1" id="KW-0472">Membrane</keyword>
<accession>A0ABW5XET2</accession>
<protein>
    <submittedName>
        <fullName evidence="2">Metal-dependent hydrolase</fullName>
    </submittedName>
</protein>
<reference evidence="3" key="1">
    <citation type="journal article" date="2019" name="Int. J. Syst. Evol. Microbiol.">
        <title>The Global Catalogue of Microorganisms (GCM) 10K type strain sequencing project: providing services to taxonomists for standard genome sequencing and annotation.</title>
        <authorList>
            <consortium name="The Broad Institute Genomics Platform"/>
            <consortium name="The Broad Institute Genome Sequencing Center for Infectious Disease"/>
            <person name="Wu L."/>
            <person name="Ma J."/>
        </authorList>
    </citation>
    <scope>NUCLEOTIDE SEQUENCE [LARGE SCALE GENOMIC DNA]</scope>
    <source>
        <strain evidence="3">KCTC 33576</strain>
    </source>
</reference>
<dbReference type="InterPro" id="IPR007404">
    <property type="entry name" value="YdjM-like"/>
</dbReference>
<dbReference type="EMBL" id="JBHUOP010000002">
    <property type="protein sequence ID" value="MFD2840244.1"/>
    <property type="molecule type" value="Genomic_DNA"/>
</dbReference>
<evidence type="ECO:0000256" key="1">
    <source>
        <dbReference type="SAM" id="Phobius"/>
    </source>
</evidence>
<feature type="transmembrane region" description="Helical" evidence="1">
    <location>
        <begin position="36"/>
        <end position="52"/>
    </location>
</feature>
<evidence type="ECO:0000313" key="3">
    <source>
        <dbReference type="Proteomes" id="UP001597391"/>
    </source>
</evidence>